<evidence type="ECO:0000313" key="3">
    <source>
        <dbReference type="EMBL" id="AEY59508.1"/>
    </source>
</evidence>
<evidence type="ECO:0000256" key="1">
    <source>
        <dbReference type="SAM" id="MobiDB-lite"/>
    </source>
</evidence>
<dbReference type="CDD" id="cd06791">
    <property type="entry name" value="PDZ3_MUPP1-like"/>
    <property type="match status" value="1"/>
</dbReference>
<protein>
    <submittedName>
        <fullName evidence="3">Patj</fullName>
    </submittedName>
</protein>
<dbReference type="PANTHER" id="PTHR19964:SF92">
    <property type="entry name" value="PATJ HOMOLOG"/>
    <property type="match status" value="1"/>
</dbReference>
<dbReference type="InterPro" id="IPR036034">
    <property type="entry name" value="PDZ_sf"/>
</dbReference>
<feature type="domain" description="PDZ" evidence="2">
    <location>
        <begin position="77"/>
        <end position="162"/>
    </location>
</feature>
<dbReference type="InterPro" id="IPR001478">
    <property type="entry name" value="PDZ"/>
</dbReference>
<proteinExistence type="evidence at transcript level"/>
<gene>
    <name evidence="3" type="ORF">ACCB02980</name>
</gene>
<dbReference type="EMBL" id="JR041773">
    <property type="protein sequence ID" value="AEY59508.1"/>
    <property type="molecule type" value="mRNA"/>
</dbReference>
<accession>V9IEF5</accession>
<evidence type="ECO:0000259" key="2">
    <source>
        <dbReference type="PROSITE" id="PS50106"/>
    </source>
</evidence>
<dbReference type="SMART" id="SM00228">
    <property type="entry name" value="PDZ"/>
    <property type="match status" value="1"/>
</dbReference>
<dbReference type="PANTHER" id="PTHR19964">
    <property type="entry name" value="MULTIPLE PDZ DOMAIN PROTEIN"/>
    <property type="match status" value="1"/>
</dbReference>
<name>V9IEF5_APICE</name>
<dbReference type="AlphaFoldDB" id="V9IEF5"/>
<dbReference type="Pfam" id="PF00595">
    <property type="entry name" value="PDZ"/>
    <property type="match status" value="1"/>
</dbReference>
<dbReference type="SUPFAM" id="SSF50156">
    <property type="entry name" value="PDZ domain-like"/>
    <property type="match status" value="1"/>
</dbReference>
<sequence length="224" mass="24696">MRHVQPDSAYDNGFMYSQESDVEMHARPGLIMDVVRNPMPIGTMPVIPTVPVQIPELPVLTMDTIDVNSLPEMERFTVELKKDIYGLGITIAGYVCEKEELSGIFVKSISEGSAADLSNKIQINDRIVEVDGHSLQGYSNHEAVEVLRRTGQTVVLCLERYLRGPKYDQLQQAIAASELRLPQPSSPSITSLPSFPISADGETTTEIEPEGESHTTVDSAILQR</sequence>
<organism evidence="3">
    <name type="scientific">Apis cerana</name>
    <name type="common">Indian honeybee</name>
    <dbReference type="NCBI Taxonomy" id="7461"/>
    <lineage>
        <taxon>Eukaryota</taxon>
        <taxon>Metazoa</taxon>
        <taxon>Ecdysozoa</taxon>
        <taxon>Arthropoda</taxon>
        <taxon>Hexapoda</taxon>
        <taxon>Insecta</taxon>
        <taxon>Pterygota</taxon>
        <taxon>Neoptera</taxon>
        <taxon>Endopterygota</taxon>
        <taxon>Hymenoptera</taxon>
        <taxon>Apocrita</taxon>
        <taxon>Aculeata</taxon>
        <taxon>Apoidea</taxon>
        <taxon>Anthophila</taxon>
        <taxon>Apidae</taxon>
        <taxon>Apis</taxon>
    </lineage>
</organism>
<reference evidence="3" key="1">
    <citation type="submission" date="2011-11" db="EMBL/GenBank/DDBJ databases">
        <title>Decoding the brain transcriptome of the Eastern honeybee (Apis cerana) based on pyrosequencing.</title>
        <authorList>
            <person name="Sun L."/>
            <person name="Zheng H."/>
            <person name="Wang Y."/>
            <person name="Xie X."/>
            <person name="Zhu Y."/>
            <person name="Gu W."/>
            <person name="Wang S."/>
        </authorList>
    </citation>
    <scope>NUCLEOTIDE SEQUENCE</scope>
    <source>
        <tissue evidence="3">Brain</tissue>
    </source>
</reference>
<feature type="region of interest" description="Disordered" evidence="1">
    <location>
        <begin position="182"/>
        <end position="224"/>
    </location>
</feature>
<dbReference type="InterPro" id="IPR051342">
    <property type="entry name" value="PDZ_scaffold"/>
</dbReference>
<dbReference type="PROSITE" id="PS50106">
    <property type="entry name" value="PDZ"/>
    <property type="match status" value="1"/>
</dbReference>
<dbReference type="Gene3D" id="2.30.42.10">
    <property type="match status" value="1"/>
</dbReference>